<protein>
    <submittedName>
        <fullName evidence="1">Uncharacterized protein</fullName>
    </submittedName>
</protein>
<dbReference type="EMBL" id="LHQQ01000082">
    <property type="protein sequence ID" value="KOS43393.1"/>
    <property type="molecule type" value="Genomic_DNA"/>
</dbReference>
<keyword evidence="2" id="KW-1185">Reference proteome</keyword>
<proteinExistence type="predicted"/>
<gene>
    <name evidence="1" type="ORF">ACN38_g5712</name>
</gene>
<comment type="caution">
    <text evidence="1">The sequence shown here is derived from an EMBL/GenBank/DDBJ whole genome shotgun (WGS) entry which is preliminary data.</text>
</comment>
<reference evidence="1 2" key="1">
    <citation type="submission" date="2015-08" db="EMBL/GenBank/DDBJ databases">
        <title>Genome sequencing of Penicillium nordicum.</title>
        <authorList>
            <person name="Nguyen H.D."/>
            <person name="Seifert K.A."/>
        </authorList>
    </citation>
    <scope>NUCLEOTIDE SEQUENCE [LARGE SCALE GENOMIC DNA]</scope>
    <source>
        <strain evidence="1 2">DAOMC 185683</strain>
    </source>
</reference>
<organism evidence="1 2">
    <name type="scientific">Penicillium nordicum</name>
    <dbReference type="NCBI Taxonomy" id="229535"/>
    <lineage>
        <taxon>Eukaryota</taxon>
        <taxon>Fungi</taxon>
        <taxon>Dikarya</taxon>
        <taxon>Ascomycota</taxon>
        <taxon>Pezizomycotina</taxon>
        <taxon>Eurotiomycetes</taxon>
        <taxon>Eurotiomycetidae</taxon>
        <taxon>Eurotiales</taxon>
        <taxon>Aspergillaceae</taxon>
        <taxon>Penicillium</taxon>
    </lineage>
</organism>
<evidence type="ECO:0000313" key="1">
    <source>
        <dbReference type="EMBL" id="KOS43393.1"/>
    </source>
</evidence>
<dbReference type="AlphaFoldDB" id="A0A0M9WG46"/>
<name>A0A0M9WG46_9EURO</name>
<evidence type="ECO:0000313" key="2">
    <source>
        <dbReference type="Proteomes" id="UP000037696"/>
    </source>
</evidence>
<dbReference type="Proteomes" id="UP000037696">
    <property type="component" value="Unassembled WGS sequence"/>
</dbReference>
<sequence length="68" mass="7830">MFAICYEELRKESFGVGCLRHNNVIEPPCMIASLSLLSFSSSSPRARRSIHTVFSPFHFHLDYIAIIW</sequence>
<accession>A0A0M9WG46</accession>